<feature type="signal peptide" evidence="1">
    <location>
        <begin position="1"/>
        <end position="23"/>
    </location>
</feature>
<dbReference type="PANTHER" id="PTHR34883:SF17">
    <property type="entry name" value="CUPREDOXIN"/>
    <property type="match status" value="1"/>
</dbReference>
<dbReference type="Pfam" id="PF02298">
    <property type="entry name" value="Cu_bind_like"/>
    <property type="match status" value="1"/>
</dbReference>
<evidence type="ECO:0000313" key="5">
    <source>
        <dbReference type="Proteomes" id="UP000247702"/>
    </source>
</evidence>
<keyword evidence="5" id="KW-1185">Reference proteome</keyword>
<accession>A0A2Z6Q0D1</accession>
<dbReference type="InterPro" id="IPR003245">
    <property type="entry name" value="Phytocyanin_dom"/>
</dbReference>
<protein>
    <submittedName>
        <fullName evidence="4">Extracellular serine-rich protein</fullName>
    </submittedName>
</protein>
<keyword evidence="1" id="KW-0732">Signal</keyword>
<sequence>MAQQKKIIRVCFALLLFIAYVYAKTIVVNVGGPAGVLKFDPQNVTNAVQGDVIQWKFLGGQHSVVQSDGLTSCEQSQNTNFFQSVTNPPSGIFEITINDTQNTLYYFCSFASHCANGMWGVIYVGGTAPASLTATATATSTSTSSASAVPSQKKSSAVKFGCDLKLVTSVTFIVLTLIKFLF</sequence>
<feature type="chain" id="PRO_5044073119" evidence="1">
    <location>
        <begin position="24"/>
        <end position="182"/>
    </location>
</feature>
<comment type="caution">
    <text evidence="3">The sequence shown here is derived from an EMBL/GenBank/DDBJ whole genome shotgun (WGS) entry which is preliminary data.</text>
</comment>
<dbReference type="AlphaFoldDB" id="A0A2Z6Q0D1"/>
<dbReference type="OrthoDB" id="2449374at2759"/>
<proteinExistence type="predicted"/>
<dbReference type="Proteomes" id="UP000615446">
    <property type="component" value="Unassembled WGS sequence"/>
</dbReference>
<evidence type="ECO:0000313" key="4">
    <source>
        <dbReference type="EMBL" id="GES93644.1"/>
    </source>
</evidence>
<dbReference type="PANTHER" id="PTHR34883">
    <property type="entry name" value="SERINE-RICH PROTEIN, PUTATIVE-RELATED-RELATED"/>
    <property type="match status" value="1"/>
</dbReference>
<dbReference type="Gene3D" id="2.60.40.420">
    <property type="entry name" value="Cupredoxins - blue copper proteins"/>
    <property type="match status" value="1"/>
</dbReference>
<dbReference type="EMBL" id="BEXD01000002">
    <property type="protein sequence ID" value="GBB83213.1"/>
    <property type="molecule type" value="Genomic_DNA"/>
</dbReference>
<reference evidence="4" key="2">
    <citation type="submission" date="2019-10" db="EMBL/GenBank/DDBJ databases">
        <title>Conservation and host-specific expression of non-tandemly repeated heterogenous ribosome RNA gene in arbuscular mycorrhizal fungi.</title>
        <authorList>
            <person name="Maeda T."/>
            <person name="Kobayashi Y."/>
            <person name="Nakagawa T."/>
            <person name="Ezawa T."/>
            <person name="Yamaguchi K."/>
            <person name="Bino T."/>
            <person name="Nishimoto Y."/>
            <person name="Shigenobu S."/>
            <person name="Kawaguchi M."/>
        </authorList>
    </citation>
    <scope>NUCLEOTIDE SEQUENCE</scope>
    <source>
        <strain evidence="4">HR1</strain>
    </source>
</reference>
<feature type="domain" description="Phytocyanin" evidence="2">
    <location>
        <begin position="50"/>
        <end position="118"/>
    </location>
</feature>
<reference evidence="3 5" key="1">
    <citation type="submission" date="2017-11" db="EMBL/GenBank/DDBJ databases">
        <title>The genome of Rhizophagus clarus HR1 reveals common genetic basis of auxotrophy among arbuscular mycorrhizal fungi.</title>
        <authorList>
            <person name="Kobayashi Y."/>
        </authorList>
    </citation>
    <scope>NUCLEOTIDE SEQUENCE [LARGE SCALE GENOMIC DNA]</scope>
    <source>
        <strain evidence="3 5">HR1</strain>
    </source>
</reference>
<dbReference type="InterPro" id="IPR052953">
    <property type="entry name" value="Ser-rich/MCO-related"/>
</dbReference>
<dbReference type="CDD" id="cd00920">
    <property type="entry name" value="Cupredoxin"/>
    <property type="match status" value="1"/>
</dbReference>
<dbReference type="SUPFAM" id="SSF49503">
    <property type="entry name" value="Cupredoxins"/>
    <property type="match status" value="1"/>
</dbReference>
<dbReference type="STRING" id="94130.A0A2Z6Q0D1"/>
<dbReference type="GO" id="GO:0009055">
    <property type="term" value="F:electron transfer activity"/>
    <property type="evidence" value="ECO:0007669"/>
    <property type="project" value="InterPro"/>
</dbReference>
<name>A0A2Z6Q0D1_9GLOM</name>
<organism evidence="3 5">
    <name type="scientific">Rhizophagus clarus</name>
    <dbReference type="NCBI Taxonomy" id="94130"/>
    <lineage>
        <taxon>Eukaryota</taxon>
        <taxon>Fungi</taxon>
        <taxon>Fungi incertae sedis</taxon>
        <taxon>Mucoromycota</taxon>
        <taxon>Glomeromycotina</taxon>
        <taxon>Glomeromycetes</taxon>
        <taxon>Glomerales</taxon>
        <taxon>Glomeraceae</taxon>
        <taxon>Rhizophagus</taxon>
    </lineage>
</organism>
<dbReference type="InterPro" id="IPR008972">
    <property type="entry name" value="Cupredoxin"/>
</dbReference>
<evidence type="ECO:0000259" key="2">
    <source>
        <dbReference type="Pfam" id="PF02298"/>
    </source>
</evidence>
<gene>
    <name evidence="4" type="ORF">RCL2_002039000</name>
    <name evidence="3" type="ORF">RclHR1_00100017</name>
</gene>
<dbReference type="Proteomes" id="UP000247702">
    <property type="component" value="Unassembled WGS sequence"/>
</dbReference>
<dbReference type="EMBL" id="BLAL01000228">
    <property type="protein sequence ID" value="GES93644.1"/>
    <property type="molecule type" value="Genomic_DNA"/>
</dbReference>
<evidence type="ECO:0000256" key="1">
    <source>
        <dbReference type="SAM" id="SignalP"/>
    </source>
</evidence>
<evidence type="ECO:0000313" key="3">
    <source>
        <dbReference type="EMBL" id="GBB83213.1"/>
    </source>
</evidence>